<evidence type="ECO:0000256" key="1">
    <source>
        <dbReference type="SAM" id="MobiDB-lite"/>
    </source>
</evidence>
<feature type="compositionally biased region" description="Basic and acidic residues" evidence="1">
    <location>
        <begin position="1"/>
        <end position="14"/>
    </location>
</feature>
<dbReference type="AlphaFoldDB" id="A0A7J7MT11"/>
<feature type="region of interest" description="Disordered" evidence="1">
    <location>
        <begin position="1"/>
        <end position="35"/>
    </location>
</feature>
<protein>
    <submittedName>
        <fullName evidence="2">Uncharacterized protein</fullName>
    </submittedName>
</protein>
<organism evidence="2 3">
    <name type="scientific">Kingdonia uniflora</name>
    <dbReference type="NCBI Taxonomy" id="39325"/>
    <lineage>
        <taxon>Eukaryota</taxon>
        <taxon>Viridiplantae</taxon>
        <taxon>Streptophyta</taxon>
        <taxon>Embryophyta</taxon>
        <taxon>Tracheophyta</taxon>
        <taxon>Spermatophyta</taxon>
        <taxon>Magnoliopsida</taxon>
        <taxon>Ranunculales</taxon>
        <taxon>Circaeasteraceae</taxon>
        <taxon>Kingdonia</taxon>
    </lineage>
</organism>
<reference evidence="2 3" key="1">
    <citation type="journal article" date="2020" name="IScience">
        <title>Genome Sequencing of the Endangered Kingdonia uniflora (Circaeasteraceae, Ranunculales) Reveals Potential Mechanisms of Evolutionary Specialization.</title>
        <authorList>
            <person name="Sun Y."/>
            <person name="Deng T."/>
            <person name="Zhang A."/>
            <person name="Moore M.J."/>
            <person name="Landis J.B."/>
            <person name="Lin N."/>
            <person name="Zhang H."/>
            <person name="Zhang X."/>
            <person name="Huang J."/>
            <person name="Zhang X."/>
            <person name="Sun H."/>
            <person name="Wang H."/>
        </authorList>
    </citation>
    <scope>NUCLEOTIDE SEQUENCE [LARGE SCALE GENOMIC DNA]</scope>
    <source>
        <strain evidence="2">TB1705</strain>
        <tissue evidence="2">Leaf</tissue>
    </source>
</reference>
<dbReference type="Proteomes" id="UP000541444">
    <property type="component" value="Unassembled WGS sequence"/>
</dbReference>
<name>A0A7J7MT11_9MAGN</name>
<dbReference type="EMBL" id="JACGCM010001245">
    <property type="protein sequence ID" value="KAF6157910.1"/>
    <property type="molecule type" value="Genomic_DNA"/>
</dbReference>
<keyword evidence="3" id="KW-1185">Reference proteome</keyword>
<proteinExistence type="predicted"/>
<gene>
    <name evidence="2" type="ORF">GIB67_015226</name>
</gene>
<comment type="caution">
    <text evidence="2">The sequence shown here is derived from an EMBL/GenBank/DDBJ whole genome shotgun (WGS) entry which is preliminary data.</text>
</comment>
<evidence type="ECO:0000313" key="2">
    <source>
        <dbReference type="EMBL" id="KAF6157910.1"/>
    </source>
</evidence>
<accession>A0A7J7MT11</accession>
<feature type="non-terminal residue" evidence="2">
    <location>
        <position position="58"/>
    </location>
</feature>
<sequence>KWKGELLTEGRGEEIGPTTTTKHQGRRGLSEGEGKWRVRERGREMNARVVRTTRRSFV</sequence>
<evidence type="ECO:0000313" key="3">
    <source>
        <dbReference type="Proteomes" id="UP000541444"/>
    </source>
</evidence>